<reference evidence="1" key="1">
    <citation type="journal article" date="2014" name="BMC Genomics">
        <title>The Babesia bovis gene and promoter model: an update from full-length EST analysis.</title>
        <authorList>
            <person name="Yamagishi J."/>
            <person name="Wakaguri H."/>
            <person name="Yokoyama N."/>
            <person name="Yamashita R."/>
            <person name="Suzuki Y."/>
            <person name="Xuan X."/>
            <person name="Igarashi I."/>
        </authorList>
    </citation>
    <scope>NUCLEOTIDE SEQUENCE</scope>
    <source>
        <strain evidence="1">Texas</strain>
    </source>
</reference>
<dbReference type="EMBL" id="AK441632">
    <property type="protein sequence ID" value="BAN65426.1"/>
    <property type="molecule type" value="mRNA"/>
</dbReference>
<proteinExistence type="evidence at transcript level"/>
<sequence>MPGSRGISVSRALIDSIHSFLLPPKPCLNWSTTNVMLRYIFQTAASRDSTLSSNPCAFLRKVAHESLTASSVPAYTSSRRSSPRISATLSGITLMVCV</sequence>
<name>S6B8H8_BABBO</name>
<evidence type="ECO:0000313" key="1">
    <source>
        <dbReference type="EMBL" id="BAN65426.1"/>
    </source>
</evidence>
<dbReference type="AlphaFoldDB" id="S6B8H8"/>
<accession>S6B8H8</accession>
<protein>
    <submittedName>
        <fullName evidence="1">Uncharacterized protein</fullName>
    </submittedName>
</protein>
<organism evidence="1">
    <name type="scientific">Babesia bovis</name>
    <dbReference type="NCBI Taxonomy" id="5865"/>
    <lineage>
        <taxon>Eukaryota</taxon>
        <taxon>Sar</taxon>
        <taxon>Alveolata</taxon>
        <taxon>Apicomplexa</taxon>
        <taxon>Aconoidasida</taxon>
        <taxon>Piroplasmida</taxon>
        <taxon>Babesiidae</taxon>
        <taxon>Babesia</taxon>
    </lineage>
</organism>